<dbReference type="Ensembl" id="ENSGACT00000041912.1">
    <property type="protein sequence ID" value="ENSGACP00000044277.1"/>
    <property type="gene ID" value="ENSGACG00000027065.1"/>
</dbReference>
<dbReference type="InterPro" id="IPR001452">
    <property type="entry name" value="SH3_domain"/>
</dbReference>
<dbReference type="GO" id="GO:0016477">
    <property type="term" value="P:cell migration"/>
    <property type="evidence" value="ECO:0007669"/>
    <property type="project" value="TreeGrafter"/>
</dbReference>
<dbReference type="PANTHER" id="PTHR45653">
    <property type="entry name" value="DEDICATOR OF CYTOKINESIS"/>
    <property type="match status" value="1"/>
</dbReference>
<dbReference type="PANTHER" id="PTHR45653:SF6">
    <property type="entry name" value="DEDICATOR OF CYTOKINESIS PROTEIN 2"/>
    <property type="match status" value="1"/>
</dbReference>
<reference evidence="5" key="3">
    <citation type="submission" date="2025-09" db="UniProtKB">
        <authorList>
            <consortium name="Ensembl"/>
        </authorList>
    </citation>
    <scope>IDENTIFICATION</scope>
</reference>
<dbReference type="GeneTree" id="ENSGT00940000154903"/>
<dbReference type="GO" id="GO:0005737">
    <property type="term" value="C:cytoplasm"/>
    <property type="evidence" value="ECO:0007669"/>
    <property type="project" value="TreeGrafter"/>
</dbReference>
<reference evidence="5" key="2">
    <citation type="submission" date="2025-08" db="UniProtKB">
        <authorList>
            <consortium name="Ensembl"/>
        </authorList>
    </citation>
    <scope>IDENTIFICATION</scope>
</reference>
<dbReference type="CDD" id="cd11872">
    <property type="entry name" value="SH3_DOCK_AB"/>
    <property type="match status" value="1"/>
</dbReference>
<dbReference type="PROSITE" id="PS50002">
    <property type="entry name" value="SH3"/>
    <property type="match status" value="1"/>
</dbReference>
<evidence type="ECO:0000259" key="4">
    <source>
        <dbReference type="PROSITE" id="PS50002"/>
    </source>
</evidence>
<evidence type="ECO:0000313" key="6">
    <source>
        <dbReference type="Proteomes" id="UP000007635"/>
    </source>
</evidence>
<dbReference type="GO" id="GO:0031267">
    <property type="term" value="F:small GTPase binding"/>
    <property type="evidence" value="ECO:0007669"/>
    <property type="project" value="TreeGrafter"/>
</dbReference>
<dbReference type="GO" id="GO:0005085">
    <property type="term" value="F:guanyl-nucleotide exchange factor activity"/>
    <property type="evidence" value="ECO:0007669"/>
    <property type="project" value="InterPro"/>
</dbReference>
<evidence type="ECO:0000256" key="3">
    <source>
        <dbReference type="SAM" id="MobiDB-lite"/>
    </source>
</evidence>
<dbReference type="GO" id="GO:0005886">
    <property type="term" value="C:plasma membrane"/>
    <property type="evidence" value="ECO:0007669"/>
    <property type="project" value="TreeGrafter"/>
</dbReference>
<reference evidence="5 6" key="1">
    <citation type="journal article" date="2021" name="G3 (Bethesda)">
        <title>Improved contiguity of the threespine stickleback genome using long-read sequencing.</title>
        <authorList>
            <person name="Nath S."/>
            <person name="Shaw D.E."/>
            <person name="White M.A."/>
        </authorList>
    </citation>
    <scope>NUCLEOTIDE SEQUENCE [LARGE SCALE GENOMIC DNA]</scope>
    <source>
        <strain evidence="5 6">Lake Benthic</strain>
    </source>
</reference>
<dbReference type="InterPro" id="IPR032376">
    <property type="entry name" value="DOCK_N"/>
</dbReference>
<dbReference type="Gene3D" id="1.20.1270.350">
    <property type="entry name" value="Dedicator of cytokinesis N-terminal subdomain"/>
    <property type="match status" value="1"/>
</dbReference>
<feature type="domain" description="SH3" evidence="4">
    <location>
        <begin position="8"/>
        <end position="69"/>
    </location>
</feature>
<protein>
    <recommendedName>
        <fullName evidence="4">SH3 domain-containing protein</fullName>
    </recommendedName>
</protein>
<dbReference type="GO" id="GO:0007264">
    <property type="term" value="P:small GTPase-mediated signal transduction"/>
    <property type="evidence" value="ECO:0007669"/>
    <property type="project" value="InterPro"/>
</dbReference>
<dbReference type="InterPro" id="IPR026791">
    <property type="entry name" value="DOCK"/>
</dbReference>
<dbReference type="InterPro" id="IPR042455">
    <property type="entry name" value="DOCK_N_sub1"/>
</dbReference>
<proteinExistence type="predicted"/>
<evidence type="ECO:0000256" key="1">
    <source>
        <dbReference type="ARBA" id="ARBA00022443"/>
    </source>
</evidence>
<dbReference type="Gene3D" id="2.30.30.40">
    <property type="entry name" value="SH3 Domains"/>
    <property type="match status" value="1"/>
</dbReference>
<accession>A0AAQ4Q0G5</accession>
<feature type="region of interest" description="Disordered" evidence="3">
    <location>
        <begin position="286"/>
        <end position="325"/>
    </location>
</feature>
<sequence length="325" mass="37408">MAPWTRTATERYGVVKWNFVGNGKKQLSLEVGDAVQIQEVCDGWYRGHLVRNNAQWGVFPASFIHLKQVVIEKQGDEEVVMSAEMPLVKEVTTTLREWGSIWKQLFVANKLRRVKQVQRLMWDLMEWRSQLLSGTLPSDEFKELKQKVTSKIDYGNKYDFLKKKHNPKQLSLTAVFCCLASLFTSKYSASSPFIFHTSLLPSASHHPSLLLQSIFYFPFFSSSFSRLSTEHLQSPASLRRILELDQVVRDEDGNILDPERASVISLFRAHEEATAKINERIKEEQVGKEMRRQCTGDQKNWNPGGGKSSRRKVSLGRERESHGWM</sequence>
<evidence type="ECO:0000313" key="5">
    <source>
        <dbReference type="Ensembl" id="ENSGACP00000044277.1"/>
    </source>
</evidence>
<dbReference type="InterPro" id="IPR036028">
    <property type="entry name" value="SH3-like_dom_sf"/>
</dbReference>
<dbReference type="SMART" id="SM00326">
    <property type="entry name" value="SH3"/>
    <property type="match status" value="1"/>
</dbReference>
<organism evidence="5 6">
    <name type="scientific">Gasterosteus aculeatus aculeatus</name>
    <name type="common">three-spined stickleback</name>
    <dbReference type="NCBI Taxonomy" id="481459"/>
    <lineage>
        <taxon>Eukaryota</taxon>
        <taxon>Metazoa</taxon>
        <taxon>Chordata</taxon>
        <taxon>Craniata</taxon>
        <taxon>Vertebrata</taxon>
        <taxon>Euteleostomi</taxon>
        <taxon>Actinopterygii</taxon>
        <taxon>Neopterygii</taxon>
        <taxon>Teleostei</taxon>
        <taxon>Neoteleostei</taxon>
        <taxon>Acanthomorphata</taxon>
        <taxon>Eupercaria</taxon>
        <taxon>Perciformes</taxon>
        <taxon>Cottioidei</taxon>
        <taxon>Gasterosteales</taxon>
        <taxon>Gasterosteidae</taxon>
        <taxon>Gasterosteus</taxon>
    </lineage>
</organism>
<dbReference type="SUPFAM" id="SSF50044">
    <property type="entry name" value="SH3-domain"/>
    <property type="match status" value="1"/>
</dbReference>
<keyword evidence="6" id="KW-1185">Reference proteome</keyword>
<name>A0AAQ4Q0G5_GASAC</name>
<dbReference type="AlphaFoldDB" id="A0AAQ4Q0G5"/>
<dbReference type="GO" id="GO:0007520">
    <property type="term" value="P:myoblast fusion"/>
    <property type="evidence" value="ECO:0007669"/>
    <property type="project" value="TreeGrafter"/>
</dbReference>
<keyword evidence="1 2" id="KW-0728">SH3 domain</keyword>
<feature type="compositionally biased region" description="Basic and acidic residues" evidence="3">
    <location>
        <begin position="315"/>
        <end position="325"/>
    </location>
</feature>
<dbReference type="Proteomes" id="UP000007635">
    <property type="component" value="Chromosome IV"/>
</dbReference>
<dbReference type="Pfam" id="PF16172">
    <property type="entry name" value="DOCK_N"/>
    <property type="match status" value="1"/>
</dbReference>
<evidence type="ECO:0000256" key="2">
    <source>
        <dbReference type="PROSITE-ProRule" id="PRU00192"/>
    </source>
</evidence>